<organism evidence="1 2">
    <name type="scientific">Pyricularia oryzae (strain 70-15 / ATCC MYA-4617 / FGSC 8958)</name>
    <name type="common">Rice blast fungus</name>
    <name type="synonym">Magnaporthe oryzae</name>
    <dbReference type="NCBI Taxonomy" id="242507"/>
    <lineage>
        <taxon>Eukaryota</taxon>
        <taxon>Fungi</taxon>
        <taxon>Dikarya</taxon>
        <taxon>Ascomycota</taxon>
        <taxon>Pezizomycotina</taxon>
        <taxon>Sordariomycetes</taxon>
        <taxon>Sordariomycetidae</taxon>
        <taxon>Magnaporthales</taxon>
        <taxon>Pyriculariaceae</taxon>
        <taxon>Pyricularia</taxon>
    </lineage>
</organism>
<gene>
    <name evidence="1" type="ORF">MGG_01319</name>
</gene>
<accession>G4MYL2</accession>
<dbReference type="GeneID" id="2679531"/>
<evidence type="ECO:0000313" key="2">
    <source>
        <dbReference type="Proteomes" id="UP000009058"/>
    </source>
</evidence>
<keyword evidence="2" id="KW-1185">Reference proteome</keyword>
<dbReference type="OMA" id="PLRIDHE"/>
<proteinExistence type="predicted"/>
<evidence type="ECO:0000313" key="1">
    <source>
        <dbReference type="EMBL" id="EHA54437.1"/>
    </source>
</evidence>
<dbReference type="HOGENOM" id="CLU_842177_0_0_1"/>
<reference key="2">
    <citation type="submission" date="2011-05" db="EMBL/GenBank/DDBJ databases">
        <title>The Genome Sequence of Magnaporthe oryzae 70-15.</title>
        <authorList>
            <consortium name="The Broad Institute Genome Sequencing Platform"/>
            <person name="Ma L.-J."/>
            <person name="Dead R."/>
            <person name="Young S.K."/>
            <person name="Zeng Q."/>
            <person name="Gargeya S."/>
            <person name="Fitzgerald M."/>
            <person name="Haas B."/>
            <person name="Abouelleil A."/>
            <person name="Alvarado L."/>
            <person name="Arachchi H.M."/>
            <person name="Berlin A."/>
            <person name="Brown A."/>
            <person name="Chapman S.B."/>
            <person name="Chen Z."/>
            <person name="Dunbar C."/>
            <person name="Freedman E."/>
            <person name="Gearin G."/>
            <person name="Gellesch M."/>
            <person name="Goldberg J."/>
            <person name="Griggs A."/>
            <person name="Gujja S."/>
            <person name="Heiman D."/>
            <person name="Howarth C."/>
            <person name="Larson L."/>
            <person name="Lui A."/>
            <person name="MacDonald P.J.P."/>
            <person name="Mehta T."/>
            <person name="Montmayeur A."/>
            <person name="Murphy C."/>
            <person name="Neiman D."/>
            <person name="Pearson M."/>
            <person name="Priest M."/>
            <person name="Roberts A."/>
            <person name="Saif S."/>
            <person name="Shea T."/>
            <person name="Shenoy N."/>
            <person name="Sisk P."/>
            <person name="Stolte C."/>
            <person name="Sykes S."/>
            <person name="Yandava C."/>
            <person name="Wortman J."/>
            <person name="Nusbaum C."/>
            <person name="Birren B."/>
        </authorList>
    </citation>
    <scope>NUCLEOTIDE SEQUENCE</scope>
    <source>
        <strain>70-15</strain>
    </source>
</reference>
<reference evidence="1 2" key="1">
    <citation type="journal article" date="2005" name="Nature">
        <title>The genome sequence of the rice blast fungus Magnaporthe grisea.</title>
        <authorList>
            <person name="Dean R.A."/>
            <person name="Talbot N.J."/>
            <person name="Ebbole D.J."/>
            <person name="Farman M.L."/>
            <person name="Mitchell T.K."/>
            <person name="Orbach M.J."/>
            <person name="Thon M."/>
            <person name="Kulkarni R."/>
            <person name="Xu J.R."/>
            <person name="Pan H."/>
            <person name="Read N.D."/>
            <person name="Lee Y.H."/>
            <person name="Carbone I."/>
            <person name="Brown D."/>
            <person name="Oh Y.Y."/>
            <person name="Donofrio N."/>
            <person name="Jeong J.S."/>
            <person name="Soanes D.M."/>
            <person name="Djonovic S."/>
            <person name="Kolomiets E."/>
            <person name="Rehmeyer C."/>
            <person name="Li W."/>
            <person name="Harding M."/>
            <person name="Kim S."/>
            <person name="Lebrun M.H."/>
            <person name="Bohnert H."/>
            <person name="Coughlan S."/>
            <person name="Butler J."/>
            <person name="Calvo S."/>
            <person name="Ma L.J."/>
            <person name="Nicol R."/>
            <person name="Purcell S."/>
            <person name="Nusbaum C."/>
            <person name="Galagan J.E."/>
            <person name="Birren B.W."/>
        </authorList>
    </citation>
    <scope>NUCLEOTIDE SEQUENCE [LARGE SCALE GENOMIC DNA]</scope>
    <source>
        <strain evidence="2">70-15 / ATCC MYA-4617 / FGSC 8958</strain>
    </source>
</reference>
<dbReference type="KEGG" id="mgr:MGG_01319"/>
<dbReference type="InParanoid" id="G4MYL2"/>
<dbReference type="STRING" id="242507.G4MYL2"/>
<dbReference type="OrthoDB" id="3944545at2759"/>
<sequence length="330" mass="37273">MPAVPLILRMSLAARTTWPRDEGSKEDLVGSVDGHPSAKSGFWSWKGFIEMIKASNRVVQYIVSKVCGATRRLGIAQLPRYQAKVPWTLNGPLESAIQVMPNMWYDADAVMEPYFRPPATLGSEPSWHSLALEPLMTPPFHTVTVRPYCIADWEELLFMRKYTGAMRSGRYGEHAWADEDDYYDDHMLVERCGGQRPRSRDAKFQVKAAGAFVTIHDYVSQVHPWLMGMRERLLEALGHLDRRSAPWAPDTKLVVKDMHLLMIIRGKGFADCRRKPFVRPPGWVPLTPEKHQRQSTERIIVISKARILAREAAAVAAAEQAAEGVNLGVE</sequence>
<dbReference type="eggNOG" id="ENOG502SUY3">
    <property type="taxonomic scope" value="Eukaryota"/>
</dbReference>
<name>G4MYL2_PYRO7</name>
<protein>
    <submittedName>
        <fullName evidence="1">Uncharacterized protein</fullName>
    </submittedName>
</protein>
<dbReference type="VEuPathDB" id="FungiDB:MGG_01319"/>
<dbReference type="RefSeq" id="XP_003714244.1">
    <property type="nucleotide sequence ID" value="XM_003714196.1"/>
</dbReference>
<dbReference type="EMBL" id="CM001232">
    <property type="protein sequence ID" value="EHA54437.1"/>
    <property type="molecule type" value="Genomic_DNA"/>
</dbReference>
<dbReference type="AlphaFoldDB" id="G4MYL2"/>
<dbReference type="Proteomes" id="UP000009058">
    <property type="component" value="Chromosome 2"/>
</dbReference>